<dbReference type="EMBL" id="CP001349">
    <property type="protein sequence ID" value="ACL60523.1"/>
    <property type="molecule type" value="Genomic_DNA"/>
</dbReference>
<name>B8IQL1_METNO</name>
<proteinExistence type="predicted"/>
<keyword evidence="3" id="KW-1185">Reference proteome</keyword>
<accession>B8IQL1</accession>
<dbReference type="Proteomes" id="UP000008207">
    <property type="component" value="Chromosome"/>
</dbReference>
<dbReference type="AlphaFoldDB" id="B8IQL1"/>
<evidence type="ECO:0000313" key="3">
    <source>
        <dbReference type="Proteomes" id="UP000008207"/>
    </source>
</evidence>
<evidence type="ECO:0000313" key="2">
    <source>
        <dbReference type="EMBL" id="ACL60523.1"/>
    </source>
</evidence>
<evidence type="ECO:0000256" key="1">
    <source>
        <dbReference type="SAM" id="MobiDB-lite"/>
    </source>
</evidence>
<feature type="region of interest" description="Disordered" evidence="1">
    <location>
        <begin position="1"/>
        <end position="20"/>
    </location>
</feature>
<sequence>MRGGPVLHDGPPRGGQARPRHIAQHLPFPDIVLRLRCSACGSRDIQVIRDTLGVYARINARQGWDMGAAGPLPAHYQVIGRDAPWPDEEG</sequence>
<dbReference type="HOGENOM" id="CLU_2437441_0_0_5"/>
<protein>
    <submittedName>
        <fullName evidence="2">Uncharacterized protein</fullName>
    </submittedName>
</protein>
<dbReference type="KEGG" id="mno:Mnod_5686"/>
<organism evidence="2 3">
    <name type="scientific">Methylobacterium nodulans (strain LMG 21967 / CNCM I-2342 / ORS 2060)</name>
    <dbReference type="NCBI Taxonomy" id="460265"/>
    <lineage>
        <taxon>Bacteria</taxon>
        <taxon>Pseudomonadati</taxon>
        <taxon>Pseudomonadota</taxon>
        <taxon>Alphaproteobacteria</taxon>
        <taxon>Hyphomicrobiales</taxon>
        <taxon>Methylobacteriaceae</taxon>
        <taxon>Methylobacterium</taxon>
    </lineage>
</organism>
<reference evidence="2 3" key="1">
    <citation type="submission" date="2009-01" db="EMBL/GenBank/DDBJ databases">
        <title>Complete sequence of chromosome of Methylobacterium nodulans ORS 2060.</title>
        <authorList>
            <consortium name="US DOE Joint Genome Institute"/>
            <person name="Lucas S."/>
            <person name="Copeland A."/>
            <person name="Lapidus A."/>
            <person name="Glavina del Rio T."/>
            <person name="Dalin E."/>
            <person name="Tice H."/>
            <person name="Bruce D."/>
            <person name="Goodwin L."/>
            <person name="Pitluck S."/>
            <person name="Sims D."/>
            <person name="Brettin T."/>
            <person name="Detter J.C."/>
            <person name="Han C."/>
            <person name="Larimer F."/>
            <person name="Land M."/>
            <person name="Hauser L."/>
            <person name="Kyrpides N."/>
            <person name="Ivanova N."/>
            <person name="Marx C.J."/>
            <person name="Richardson P."/>
        </authorList>
    </citation>
    <scope>NUCLEOTIDE SEQUENCE [LARGE SCALE GENOMIC DNA]</scope>
    <source>
        <strain evidence="3">LMG 21967 / CNCM I-2342 / ORS 2060</strain>
    </source>
</reference>
<gene>
    <name evidence="2" type="ordered locus">Mnod_5686</name>
</gene>